<accession>U4LA20</accession>
<organism evidence="1 2">
    <name type="scientific">Pyronema omphalodes (strain CBS 100304)</name>
    <name type="common">Pyronema confluens</name>
    <dbReference type="NCBI Taxonomy" id="1076935"/>
    <lineage>
        <taxon>Eukaryota</taxon>
        <taxon>Fungi</taxon>
        <taxon>Dikarya</taxon>
        <taxon>Ascomycota</taxon>
        <taxon>Pezizomycotina</taxon>
        <taxon>Pezizomycetes</taxon>
        <taxon>Pezizales</taxon>
        <taxon>Pyronemataceae</taxon>
        <taxon>Pyronema</taxon>
    </lineage>
</organism>
<dbReference type="Proteomes" id="UP000018144">
    <property type="component" value="Unassembled WGS sequence"/>
</dbReference>
<dbReference type="AlphaFoldDB" id="U4LA20"/>
<evidence type="ECO:0000313" key="1">
    <source>
        <dbReference type="EMBL" id="CCX10558.1"/>
    </source>
</evidence>
<dbReference type="EMBL" id="HF935553">
    <property type="protein sequence ID" value="CCX10558.1"/>
    <property type="molecule type" value="Genomic_DNA"/>
</dbReference>
<proteinExistence type="predicted"/>
<reference evidence="1 2" key="1">
    <citation type="journal article" date="2013" name="PLoS Genet.">
        <title>The genome and development-dependent transcriptomes of Pyronema confluens: a window into fungal evolution.</title>
        <authorList>
            <person name="Traeger S."/>
            <person name="Altegoer F."/>
            <person name="Freitag M."/>
            <person name="Gabaldon T."/>
            <person name="Kempken F."/>
            <person name="Kumar A."/>
            <person name="Marcet-Houben M."/>
            <person name="Poggeler S."/>
            <person name="Stajich J.E."/>
            <person name="Nowrousian M."/>
        </authorList>
    </citation>
    <scope>NUCLEOTIDE SEQUENCE [LARGE SCALE GENOMIC DNA]</scope>
    <source>
        <strain evidence="2">CBS 100304</strain>
        <tissue evidence="1">Vegetative mycelium</tissue>
    </source>
</reference>
<keyword evidence="2" id="KW-1185">Reference proteome</keyword>
<gene>
    <name evidence="1" type="ORF">PCON_10152</name>
</gene>
<name>U4LA20_PYROM</name>
<sequence>MIGFAFGFTTLACTRGRAGEKKVGC</sequence>
<evidence type="ECO:0000313" key="2">
    <source>
        <dbReference type="Proteomes" id="UP000018144"/>
    </source>
</evidence>
<protein>
    <submittedName>
        <fullName evidence="1">Uncharacterized protein</fullName>
    </submittedName>
</protein>